<dbReference type="InterPro" id="IPR045076">
    <property type="entry name" value="MutS"/>
</dbReference>
<dbReference type="InterPro" id="IPR007860">
    <property type="entry name" value="DNA_mmatch_repair_MutS_con_dom"/>
</dbReference>
<dbReference type="InterPro" id="IPR036187">
    <property type="entry name" value="DNA_mismatch_repair_MutS_sf"/>
</dbReference>
<dbReference type="SUPFAM" id="SSF48334">
    <property type="entry name" value="DNA repair protein MutS, domain III"/>
    <property type="match status" value="1"/>
</dbReference>
<dbReference type="InterPro" id="IPR011184">
    <property type="entry name" value="DNA_mismatch_repair_Msh2"/>
</dbReference>
<dbReference type="GO" id="GO:0006298">
    <property type="term" value="P:mismatch repair"/>
    <property type="evidence" value="ECO:0007669"/>
    <property type="project" value="InterPro"/>
</dbReference>
<comment type="similarity">
    <text evidence="1">Belongs to the DNA mismatch repair MutS family.</text>
</comment>
<dbReference type="GO" id="GO:0005524">
    <property type="term" value="F:ATP binding"/>
    <property type="evidence" value="ECO:0007669"/>
    <property type="project" value="UniProtKB-KW"/>
</dbReference>
<feature type="domain" description="DNA mismatch repair proteins mutS family" evidence="7">
    <location>
        <begin position="593"/>
        <end position="784"/>
    </location>
</feature>
<dbReference type="PANTHER" id="PTHR11361:SF21">
    <property type="entry name" value="MUTS PROTEIN HOMOLOG 4"/>
    <property type="match status" value="1"/>
</dbReference>
<dbReference type="InterPro" id="IPR007696">
    <property type="entry name" value="DNA_mismatch_repair_MutS_core"/>
</dbReference>
<evidence type="ECO:0000256" key="3">
    <source>
        <dbReference type="ARBA" id="ARBA00022840"/>
    </source>
</evidence>
<dbReference type="WBParaSite" id="SSTP_0001011000.1">
    <property type="protein sequence ID" value="SSTP_0001011000.1"/>
    <property type="gene ID" value="SSTP_0001011000"/>
</dbReference>
<dbReference type="PIRSF" id="PIRSF005813">
    <property type="entry name" value="MSH2"/>
    <property type="match status" value="1"/>
</dbReference>
<dbReference type="InterPro" id="IPR000432">
    <property type="entry name" value="DNA_mismatch_repair_MutS_C"/>
</dbReference>
<dbReference type="Proteomes" id="UP000035681">
    <property type="component" value="Unplaced"/>
</dbReference>
<dbReference type="AlphaFoldDB" id="A0A0K0EKW7"/>
<evidence type="ECO:0000256" key="1">
    <source>
        <dbReference type="ARBA" id="ARBA00006271"/>
    </source>
</evidence>
<dbReference type="STRING" id="6248.A0A0K0EKW7"/>
<dbReference type="Gene3D" id="3.40.50.300">
    <property type="entry name" value="P-loop containing nucleotide triphosphate hydrolases"/>
    <property type="match status" value="1"/>
</dbReference>
<dbReference type="SUPFAM" id="SSF53150">
    <property type="entry name" value="DNA repair protein MutS, domain II"/>
    <property type="match status" value="1"/>
</dbReference>
<dbReference type="InterPro" id="IPR036678">
    <property type="entry name" value="MutS_con_dom_sf"/>
</dbReference>
<dbReference type="FunFam" id="3.40.50.300:FF:000870">
    <property type="entry name" value="MutS protein homolog 4"/>
    <property type="match status" value="1"/>
</dbReference>
<evidence type="ECO:0000313" key="10">
    <source>
        <dbReference type="WBParaSite" id="TCONS_00007207.p1"/>
    </source>
</evidence>
<dbReference type="Gene3D" id="1.10.1420.10">
    <property type="match status" value="2"/>
</dbReference>
<feature type="domain" description="DNA mismatch repair protein MutS core" evidence="6">
    <location>
        <begin position="253"/>
        <end position="579"/>
    </location>
</feature>
<dbReference type="WBParaSite" id="TCONS_00007207.p1">
    <property type="protein sequence ID" value="TCONS_00007207.p1"/>
    <property type="gene ID" value="XLOC_005257"/>
</dbReference>
<keyword evidence="3" id="KW-0067">ATP-binding</keyword>
<dbReference type="Pfam" id="PF05188">
    <property type="entry name" value="MutS_II"/>
    <property type="match status" value="1"/>
</dbReference>
<evidence type="ECO:0000256" key="2">
    <source>
        <dbReference type="ARBA" id="ARBA00022741"/>
    </source>
</evidence>
<accession>A0A0K0EKW7</accession>
<sequence length="844" mass="96111">MKRSVKLISEVFNESSDVSTTKYRESYIAKDVDITSIAEHLNGNPKYAVRKDSMFLNSNSNAGNNTNNRFNIIAIYRGKSENKFEVGIAYMDLRVCCLNLCQFIDTPTFEILKVRLSILDPVEILLCDAIEDTGSQVDAIIEIAKSVCSDIEILSIQRRFFDDEKGLSMIKALASPEVSNMDEIAMKKYLCISASYCLVRYIEQIQNISYAVESLQVLYESLKDRCIIDLQTCKNLDLVKNLNEKNPSSKSLISCKTMFSILNTCLTDGGTRTLKSNLFQPSCDLDIITKRQNAIEELKVNENLLHRLRNHLLHVQNMEFVIAVCVHIEKKVEKSATRRKIQELINLRKTLSQVISMKHLIIPIKCDIISSLARTLYDKRLDEILNLITNKIDIDFEDKKNINQYIQKNFILYAVKSNSNILEASRKSFEEFIYSGERLAEKEIGNIPNCRLCYTPTRGFYYCIQMNGNPSSVNIPSNFINICYNKTNVTFTSRELLKVKERLDCCISEILIVSNTIVDEILLSIRKLVPVLYKLTEFISYLDFICALSYYSTSTNTVKPTFSSCLIIEKGRHPLLEKHKKMIPNDVYIAPESCFMLITGPNMSGKTTYMKQVCLLQILAQIGCMIPADSGTFPLFERIFSRLSHNDDITTNLSAFDMEMSEIGPIIKNCNKKSLIAIDELGRSTSTEEGLAICFGIIERLIMTRAFTIFATHFLNLSKMTLSFSSIENYHFPSEESDSGNASYHNTHHTIKKGQYEGPLFGFNLAAACQFPNEIVENAQKIAQGIRNEDLNKYKTDGVVLYKKKLLKLGYKLFKCISIADEYDPAVIAEHLRSLKNEYLNKTY</sequence>
<dbReference type="GO" id="GO:0140664">
    <property type="term" value="F:ATP-dependent DNA damage sensor activity"/>
    <property type="evidence" value="ECO:0007669"/>
    <property type="project" value="InterPro"/>
</dbReference>
<evidence type="ECO:0000256" key="4">
    <source>
        <dbReference type="ARBA" id="ARBA00023125"/>
    </source>
</evidence>
<keyword evidence="8" id="KW-1185">Reference proteome</keyword>
<keyword evidence="4" id="KW-0238">DNA-binding</keyword>
<dbReference type="GO" id="GO:0005634">
    <property type="term" value="C:nucleus"/>
    <property type="evidence" value="ECO:0007669"/>
    <property type="project" value="TreeGrafter"/>
</dbReference>
<proteinExistence type="inferred from homology"/>
<keyword evidence="5" id="KW-0469">Meiosis</keyword>
<dbReference type="InterPro" id="IPR027417">
    <property type="entry name" value="P-loop_NTPase"/>
</dbReference>
<dbReference type="Gene3D" id="3.30.420.110">
    <property type="entry name" value="MutS, connector domain"/>
    <property type="match status" value="1"/>
</dbReference>
<keyword evidence="2" id="KW-0547">Nucleotide-binding</keyword>
<reference evidence="9" key="1">
    <citation type="submission" date="2015-08" db="UniProtKB">
        <authorList>
            <consortium name="WormBaseParasite"/>
        </authorList>
    </citation>
    <scope>IDENTIFICATION</scope>
</reference>
<evidence type="ECO:0000256" key="5">
    <source>
        <dbReference type="ARBA" id="ARBA00023254"/>
    </source>
</evidence>
<dbReference type="Pfam" id="PF00488">
    <property type="entry name" value="MutS_V"/>
    <property type="match status" value="1"/>
</dbReference>
<dbReference type="SMART" id="SM00533">
    <property type="entry name" value="MUTSd"/>
    <property type="match status" value="1"/>
</dbReference>
<dbReference type="GO" id="GO:0030983">
    <property type="term" value="F:mismatched DNA binding"/>
    <property type="evidence" value="ECO:0007669"/>
    <property type="project" value="InterPro"/>
</dbReference>
<dbReference type="SUPFAM" id="SSF52540">
    <property type="entry name" value="P-loop containing nucleoside triphosphate hydrolases"/>
    <property type="match status" value="1"/>
</dbReference>
<evidence type="ECO:0000259" key="6">
    <source>
        <dbReference type="SMART" id="SM00533"/>
    </source>
</evidence>
<organism evidence="9">
    <name type="scientific">Strongyloides stercoralis</name>
    <name type="common">Threadworm</name>
    <dbReference type="NCBI Taxonomy" id="6248"/>
    <lineage>
        <taxon>Eukaryota</taxon>
        <taxon>Metazoa</taxon>
        <taxon>Ecdysozoa</taxon>
        <taxon>Nematoda</taxon>
        <taxon>Chromadorea</taxon>
        <taxon>Rhabditida</taxon>
        <taxon>Tylenchina</taxon>
        <taxon>Panagrolaimomorpha</taxon>
        <taxon>Strongyloidoidea</taxon>
        <taxon>Strongyloididae</taxon>
        <taxon>Strongyloides</taxon>
    </lineage>
</organism>
<protein>
    <submittedName>
        <fullName evidence="10">DNA mismatch repair proteins mutS family domain-containing protein</fullName>
    </submittedName>
    <submittedName>
        <fullName evidence="9">DNA_MISMATCH_REPAIR_2 domain-containing protein</fullName>
    </submittedName>
</protein>
<evidence type="ECO:0000313" key="8">
    <source>
        <dbReference type="Proteomes" id="UP000035681"/>
    </source>
</evidence>
<dbReference type="Pfam" id="PF05192">
    <property type="entry name" value="MutS_III"/>
    <property type="match status" value="1"/>
</dbReference>
<name>A0A0K0EKW7_STRER</name>
<dbReference type="PANTHER" id="PTHR11361">
    <property type="entry name" value="DNA MISMATCH REPAIR PROTEIN MUTS FAMILY MEMBER"/>
    <property type="match status" value="1"/>
</dbReference>
<evidence type="ECO:0000259" key="7">
    <source>
        <dbReference type="SMART" id="SM00534"/>
    </source>
</evidence>
<dbReference type="GO" id="GO:0007131">
    <property type="term" value="P:reciprocal meiotic recombination"/>
    <property type="evidence" value="ECO:0007669"/>
    <property type="project" value="TreeGrafter"/>
</dbReference>
<evidence type="ECO:0000313" key="9">
    <source>
        <dbReference type="WBParaSite" id="SSTP_0001011000.1"/>
    </source>
</evidence>
<dbReference type="SMART" id="SM00534">
    <property type="entry name" value="MUTSac"/>
    <property type="match status" value="1"/>
</dbReference>